<proteinExistence type="predicted"/>
<dbReference type="STRING" id="452637.Oter_0650"/>
<dbReference type="EMBL" id="CP001032">
    <property type="protein sequence ID" value="ACB73940.1"/>
    <property type="molecule type" value="Genomic_DNA"/>
</dbReference>
<evidence type="ECO:0000256" key="1">
    <source>
        <dbReference type="SAM" id="Phobius"/>
    </source>
</evidence>
<organism evidence="3 4">
    <name type="scientific">Opitutus terrae (strain DSM 11246 / JCM 15787 / PB90-1)</name>
    <dbReference type="NCBI Taxonomy" id="452637"/>
    <lineage>
        <taxon>Bacteria</taxon>
        <taxon>Pseudomonadati</taxon>
        <taxon>Verrucomicrobiota</taxon>
        <taxon>Opitutia</taxon>
        <taxon>Opitutales</taxon>
        <taxon>Opitutaceae</taxon>
        <taxon>Opitutus</taxon>
    </lineage>
</organism>
<accession>B1ZTJ5</accession>
<dbReference type="InterPro" id="IPR055729">
    <property type="entry name" value="DUF7305"/>
</dbReference>
<sequence>MTSCRSQLSHSQRGSVLIVALILCAIIGISLASYIRMARTAMTLSNRALYNNAAMNLAEQGLEEAIYSVNKMVEDPSYAWSGAGWTLSGGNAQQKWTGVALSQNSTAQYRVYISGYNSSNPWIVARSTVQLAAADAAPIEKWIRVTLRGSSRYANGLVARKSVWFKGNNVSVDSFNSTRNNDGTLRGAPVAYSAGVRRDRGSVGSISVSTDAVLVKQADVWGYVSTASYDPTNTVGNNGSILGADSVPDSSWDKSTVDPARISTTFSASFEPETQPGSSVPTIGSIDAAGTYGTAGVARTIVCSDISVSGKNNLVKFQGDVTLIITAAAGSDAISISGNGSGIEVLANSSLKIYTAGDIDLTGQGIVNATSQAKNFEIIGTSTSSVPQDIKIAGGGSFVGKVYAPNAGVTVHGDGAMSGSIVANDITLTGNAAFHYDEALGEPDGATPFRISKWEELTTATARDAVASHVSF</sequence>
<evidence type="ECO:0000313" key="3">
    <source>
        <dbReference type="EMBL" id="ACB73940.1"/>
    </source>
</evidence>
<keyword evidence="1" id="KW-1133">Transmembrane helix</keyword>
<dbReference type="AlphaFoldDB" id="B1ZTJ5"/>
<dbReference type="HOGENOM" id="CLU_578514_0_0_0"/>
<dbReference type="Pfam" id="PF23981">
    <property type="entry name" value="DUF7305"/>
    <property type="match status" value="1"/>
</dbReference>
<protein>
    <recommendedName>
        <fullName evidence="2">DUF7305 domain-containing protein</fullName>
    </recommendedName>
</protein>
<dbReference type="eggNOG" id="COG4726">
    <property type="taxonomic scope" value="Bacteria"/>
</dbReference>
<evidence type="ECO:0000259" key="2">
    <source>
        <dbReference type="Pfam" id="PF23981"/>
    </source>
</evidence>
<keyword evidence="4" id="KW-1185">Reference proteome</keyword>
<feature type="domain" description="DUF7305" evidence="2">
    <location>
        <begin position="308"/>
        <end position="440"/>
    </location>
</feature>
<dbReference type="Proteomes" id="UP000007013">
    <property type="component" value="Chromosome"/>
</dbReference>
<keyword evidence="1" id="KW-0812">Transmembrane</keyword>
<name>B1ZTJ5_OPITP</name>
<dbReference type="KEGG" id="ote:Oter_0650"/>
<feature type="transmembrane region" description="Helical" evidence="1">
    <location>
        <begin position="15"/>
        <end position="35"/>
    </location>
</feature>
<evidence type="ECO:0000313" key="4">
    <source>
        <dbReference type="Proteomes" id="UP000007013"/>
    </source>
</evidence>
<reference evidence="3 4" key="1">
    <citation type="journal article" date="2011" name="J. Bacteriol.">
        <title>Genome sequence of the verrucomicrobium Opitutus terrae PB90-1, an abundant inhabitant of rice paddy soil ecosystems.</title>
        <authorList>
            <person name="van Passel M.W."/>
            <person name="Kant R."/>
            <person name="Palva A."/>
            <person name="Copeland A."/>
            <person name="Lucas S."/>
            <person name="Lapidus A."/>
            <person name="Glavina del Rio T."/>
            <person name="Pitluck S."/>
            <person name="Goltsman E."/>
            <person name="Clum A."/>
            <person name="Sun H."/>
            <person name="Schmutz J."/>
            <person name="Larimer F.W."/>
            <person name="Land M.L."/>
            <person name="Hauser L."/>
            <person name="Kyrpides N."/>
            <person name="Mikhailova N."/>
            <person name="Richardson P.P."/>
            <person name="Janssen P.H."/>
            <person name="de Vos W.M."/>
            <person name="Smidt H."/>
        </authorList>
    </citation>
    <scope>NUCLEOTIDE SEQUENCE [LARGE SCALE GENOMIC DNA]</scope>
    <source>
        <strain evidence="4">DSM 11246 / JCM 15787 / PB90-1</strain>
    </source>
</reference>
<keyword evidence="1" id="KW-0472">Membrane</keyword>
<gene>
    <name evidence="3" type="ordered locus">Oter_0650</name>
</gene>
<dbReference type="RefSeq" id="WP_012373478.1">
    <property type="nucleotide sequence ID" value="NC_010571.1"/>
</dbReference>